<evidence type="ECO:0000313" key="2">
    <source>
        <dbReference type="EMBL" id="KAF2716471.1"/>
    </source>
</evidence>
<protein>
    <submittedName>
        <fullName evidence="2">Uncharacterized protein</fullName>
    </submittedName>
</protein>
<evidence type="ECO:0000313" key="3">
    <source>
        <dbReference type="Proteomes" id="UP000799441"/>
    </source>
</evidence>
<proteinExistence type="predicted"/>
<dbReference type="EMBL" id="MU003874">
    <property type="protein sequence ID" value="KAF2716471.1"/>
    <property type="molecule type" value="Genomic_DNA"/>
</dbReference>
<organism evidence="2 3">
    <name type="scientific">Polychaeton citri CBS 116435</name>
    <dbReference type="NCBI Taxonomy" id="1314669"/>
    <lineage>
        <taxon>Eukaryota</taxon>
        <taxon>Fungi</taxon>
        <taxon>Dikarya</taxon>
        <taxon>Ascomycota</taxon>
        <taxon>Pezizomycotina</taxon>
        <taxon>Dothideomycetes</taxon>
        <taxon>Dothideomycetidae</taxon>
        <taxon>Capnodiales</taxon>
        <taxon>Capnodiaceae</taxon>
        <taxon>Polychaeton</taxon>
    </lineage>
</organism>
<evidence type="ECO:0000256" key="1">
    <source>
        <dbReference type="SAM" id="MobiDB-lite"/>
    </source>
</evidence>
<dbReference type="Proteomes" id="UP000799441">
    <property type="component" value="Unassembled WGS sequence"/>
</dbReference>
<keyword evidence="3" id="KW-1185">Reference proteome</keyword>
<feature type="compositionally biased region" description="Low complexity" evidence="1">
    <location>
        <begin position="16"/>
        <end position="39"/>
    </location>
</feature>
<gene>
    <name evidence="2" type="ORF">K431DRAFT_18060</name>
</gene>
<reference evidence="2" key="1">
    <citation type="journal article" date="2020" name="Stud. Mycol.">
        <title>101 Dothideomycetes genomes: a test case for predicting lifestyles and emergence of pathogens.</title>
        <authorList>
            <person name="Haridas S."/>
            <person name="Albert R."/>
            <person name="Binder M."/>
            <person name="Bloem J."/>
            <person name="Labutti K."/>
            <person name="Salamov A."/>
            <person name="Andreopoulos B."/>
            <person name="Baker S."/>
            <person name="Barry K."/>
            <person name="Bills G."/>
            <person name="Bluhm B."/>
            <person name="Cannon C."/>
            <person name="Castanera R."/>
            <person name="Culley D."/>
            <person name="Daum C."/>
            <person name="Ezra D."/>
            <person name="Gonzalez J."/>
            <person name="Henrissat B."/>
            <person name="Kuo A."/>
            <person name="Liang C."/>
            <person name="Lipzen A."/>
            <person name="Lutzoni F."/>
            <person name="Magnuson J."/>
            <person name="Mondo S."/>
            <person name="Nolan M."/>
            <person name="Ohm R."/>
            <person name="Pangilinan J."/>
            <person name="Park H.-J."/>
            <person name="Ramirez L."/>
            <person name="Alfaro M."/>
            <person name="Sun H."/>
            <person name="Tritt A."/>
            <person name="Yoshinaga Y."/>
            <person name="Zwiers L.-H."/>
            <person name="Turgeon B."/>
            <person name="Goodwin S."/>
            <person name="Spatafora J."/>
            <person name="Crous P."/>
            <person name="Grigoriev I."/>
        </authorList>
    </citation>
    <scope>NUCLEOTIDE SEQUENCE</scope>
    <source>
        <strain evidence="2">CBS 116435</strain>
    </source>
</reference>
<feature type="region of interest" description="Disordered" evidence="1">
    <location>
        <begin position="1"/>
        <end position="49"/>
    </location>
</feature>
<dbReference type="AlphaFoldDB" id="A0A9P4Q173"/>
<accession>A0A9P4Q173</accession>
<comment type="caution">
    <text evidence="2">The sequence shown here is derived from an EMBL/GenBank/DDBJ whole genome shotgun (WGS) entry which is preliminary data.</text>
</comment>
<sequence length="76" mass="7985">MPAWALHIDDRFYPETTTTTTTSTSTSSTSSSSSSSSSSPPRSDGRALVHLPSIPSRAGSLTFSLVSSNPSIPQLR</sequence>
<name>A0A9P4Q173_9PEZI</name>